<proteinExistence type="predicted"/>
<dbReference type="InterPro" id="IPR005471">
    <property type="entry name" value="Tscrpt_reg_IclR_N"/>
</dbReference>
<dbReference type="Pfam" id="PF09339">
    <property type="entry name" value="HTH_IclR"/>
    <property type="match status" value="1"/>
</dbReference>
<dbReference type="RefSeq" id="WP_315877272.1">
    <property type="nucleotide sequence ID" value="NZ_JAWCTQ010000008.1"/>
</dbReference>
<accession>A0ABU3QHH8</accession>
<keyword evidence="2" id="KW-0804">Transcription</keyword>
<dbReference type="PANTHER" id="PTHR30136:SF35">
    <property type="entry name" value="HTH-TYPE TRANSCRIPTIONAL REGULATOR RV1719"/>
    <property type="match status" value="1"/>
</dbReference>
<gene>
    <name evidence="4" type="ORF">RND61_08870</name>
</gene>
<evidence type="ECO:0000256" key="1">
    <source>
        <dbReference type="ARBA" id="ARBA00023015"/>
    </source>
</evidence>
<keyword evidence="1" id="KW-0805">Transcription regulation</keyword>
<dbReference type="Proteomes" id="UP001250181">
    <property type="component" value="Unassembled WGS sequence"/>
</dbReference>
<keyword evidence="5" id="KW-1185">Reference proteome</keyword>
<name>A0ABU3QHH8_9ACTN</name>
<comment type="caution">
    <text evidence="4">The sequence shown here is derived from an EMBL/GenBank/DDBJ whole genome shotgun (WGS) entry which is preliminary data.</text>
</comment>
<dbReference type="InterPro" id="IPR036388">
    <property type="entry name" value="WH-like_DNA-bd_sf"/>
</dbReference>
<protein>
    <submittedName>
        <fullName evidence="4">Helix-turn-helix domain-containing protein</fullName>
    </submittedName>
</protein>
<dbReference type="Gene3D" id="3.30.450.40">
    <property type="match status" value="2"/>
</dbReference>
<evidence type="ECO:0000259" key="3">
    <source>
        <dbReference type="Pfam" id="PF09339"/>
    </source>
</evidence>
<dbReference type="Gene3D" id="1.10.10.10">
    <property type="entry name" value="Winged helix-like DNA-binding domain superfamily/Winged helix DNA-binding domain"/>
    <property type="match status" value="1"/>
</dbReference>
<evidence type="ECO:0000313" key="4">
    <source>
        <dbReference type="EMBL" id="MDT9682184.1"/>
    </source>
</evidence>
<reference evidence="4 5" key="1">
    <citation type="submission" date="2023-09" db="EMBL/GenBank/DDBJ databases">
        <title>Streptomyces sp. nov.: A antagonism against Alternaria gaisen Producing Streptochlin, Isolated from Tamarix root soil.</title>
        <authorList>
            <person name="Chen Y."/>
        </authorList>
    </citation>
    <scope>NUCLEOTIDE SEQUENCE [LARGE SCALE GENOMIC DNA]</scope>
    <source>
        <strain evidence="4 5">TRM76323</strain>
    </source>
</reference>
<evidence type="ECO:0000313" key="5">
    <source>
        <dbReference type="Proteomes" id="UP001250181"/>
    </source>
</evidence>
<evidence type="ECO:0000256" key="2">
    <source>
        <dbReference type="ARBA" id="ARBA00023163"/>
    </source>
</evidence>
<organism evidence="4 5">
    <name type="scientific">Streptomyces tamarix</name>
    <dbReference type="NCBI Taxonomy" id="3078565"/>
    <lineage>
        <taxon>Bacteria</taxon>
        <taxon>Bacillati</taxon>
        <taxon>Actinomycetota</taxon>
        <taxon>Actinomycetes</taxon>
        <taxon>Kitasatosporales</taxon>
        <taxon>Streptomycetaceae</taxon>
        <taxon>Streptomyces</taxon>
    </lineage>
</organism>
<dbReference type="PANTHER" id="PTHR30136">
    <property type="entry name" value="HELIX-TURN-HELIX TRANSCRIPTIONAL REGULATOR, ICLR FAMILY"/>
    <property type="match status" value="1"/>
</dbReference>
<dbReference type="InterPro" id="IPR029016">
    <property type="entry name" value="GAF-like_dom_sf"/>
</dbReference>
<feature type="domain" description="HTH iclR-type" evidence="3">
    <location>
        <begin position="15"/>
        <end position="63"/>
    </location>
</feature>
<dbReference type="InterPro" id="IPR050707">
    <property type="entry name" value="HTH_MetabolicPath_Reg"/>
</dbReference>
<sequence>MTALRHDKEPERVSDRAFRVLGAMREMGRGPHPLRSIVHRSALSRSTVQRVITSGLRAGVIRQPRHGHYALAAQLDADGAPPQPSAAAHHVLRALADRLGHTVSLHTAVLADVPMQMCTGYAEAPRGVSLRSAVGRPRPLHADAAGRAVLAHLALPHPCPEERHRVRTRGWAASPGPVRGTRMIAAPVLRFGIAVGALGVTADPAVLDAGLPVCVDHLRRAAAALAAGRQ</sequence>
<dbReference type="SUPFAM" id="SSF55781">
    <property type="entry name" value="GAF domain-like"/>
    <property type="match status" value="1"/>
</dbReference>
<dbReference type="EMBL" id="JAWCTQ010000008">
    <property type="protein sequence ID" value="MDT9682184.1"/>
    <property type="molecule type" value="Genomic_DNA"/>
</dbReference>